<dbReference type="InParanoid" id="A4VED4"/>
<evidence type="ECO:0000313" key="6">
    <source>
        <dbReference type="Proteomes" id="UP000009168"/>
    </source>
</evidence>
<dbReference type="SMART" id="SM00261">
    <property type="entry name" value="FU"/>
    <property type="match status" value="5"/>
</dbReference>
<keyword evidence="2" id="KW-0325">Glycoprotein</keyword>
<proteinExistence type="predicted"/>
<organism evidence="5 6">
    <name type="scientific">Tetrahymena thermophila (strain SB210)</name>
    <dbReference type="NCBI Taxonomy" id="312017"/>
    <lineage>
        <taxon>Eukaryota</taxon>
        <taxon>Sar</taxon>
        <taxon>Alveolata</taxon>
        <taxon>Ciliophora</taxon>
        <taxon>Intramacronucleata</taxon>
        <taxon>Oligohymenophorea</taxon>
        <taxon>Hymenostomatida</taxon>
        <taxon>Tetrahymenina</taxon>
        <taxon>Tetrahymenidae</taxon>
        <taxon>Tetrahymena</taxon>
    </lineage>
</organism>
<dbReference type="Pfam" id="PF18720">
    <property type="entry name" value="EGF_Tenascin"/>
    <property type="match status" value="1"/>
</dbReference>
<dbReference type="InterPro" id="IPR006212">
    <property type="entry name" value="Furin_repeat"/>
</dbReference>
<dbReference type="Gene3D" id="2.10.220.10">
    <property type="entry name" value="Hormone Receptor, Insulin-like Growth Factor Receptor 1, Chain A, domain 2"/>
    <property type="match status" value="3"/>
</dbReference>
<dbReference type="GeneID" id="7827751"/>
<dbReference type="Proteomes" id="UP000009168">
    <property type="component" value="Unassembled WGS sequence"/>
</dbReference>
<dbReference type="EMBL" id="GG662793">
    <property type="protein sequence ID" value="EDK31890.2"/>
    <property type="molecule type" value="Genomic_DNA"/>
</dbReference>
<feature type="signal peptide" evidence="3">
    <location>
        <begin position="1"/>
        <end position="19"/>
    </location>
</feature>
<evidence type="ECO:0000256" key="3">
    <source>
        <dbReference type="SAM" id="SignalP"/>
    </source>
</evidence>
<dbReference type="SUPFAM" id="SSF55486">
    <property type="entry name" value="Metalloproteases ('zincins'), catalytic domain"/>
    <property type="match status" value="1"/>
</dbReference>
<dbReference type="KEGG" id="tet:TTHERM_00143839"/>
<evidence type="ECO:0000256" key="1">
    <source>
        <dbReference type="ARBA" id="ARBA00023157"/>
    </source>
</evidence>
<dbReference type="AlphaFoldDB" id="A4VED4"/>
<dbReference type="InterPro" id="IPR041161">
    <property type="entry name" value="EGF_Tenascin"/>
</dbReference>
<dbReference type="InterPro" id="IPR009030">
    <property type="entry name" value="Growth_fac_rcpt_cys_sf"/>
</dbReference>
<reference evidence="6" key="1">
    <citation type="journal article" date="2006" name="PLoS Biol.">
        <title>Macronuclear genome sequence of the ciliate Tetrahymena thermophila, a model eukaryote.</title>
        <authorList>
            <person name="Eisen J.A."/>
            <person name="Coyne R.S."/>
            <person name="Wu M."/>
            <person name="Wu D."/>
            <person name="Thiagarajan M."/>
            <person name="Wortman J.R."/>
            <person name="Badger J.H."/>
            <person name="Ren Q."/>
            <person name="Amedeo P."/>
            <person name="Jones K.M."/>
            <person name="Tallon L.J."/>
            <person name="Delcher A.L."/>
            <person name="Salzberg S.L."/>
            <person name="Silva J.C."/>
            <person name="Haas B.J."/>
            <person name="Majoros W.H."/>
            <person name="Farzad M."/>
            <person name="Carlton J.M."/>
            <person name="Smith R.K. Jr."/>
            <person name="Garg J."/>
            <person name="Pearlman R.E."/>
            <person name="Karrer K.M."/>
            <person name="Sun L."/>
            <person name="Manning G."/>
            <person name="Elde N.C."/>
            <person name="Turkewitz A.P."/>
            <person name="Asai D.J."/>
            <person name="Wilkes D.E."/>
            <person name="Wang Y."/>
            <person name="Cai H."/>
            <person name="Collins K."/>
            <person name="Stewart B.A."/>
            <person name="Lee S.R."/>
            <person name="Wilamowska K."/>
            <person name="Weinberg Z."/>
            <person name="Ruzzo W.L."/>
            <person name="Wloga D."/>
            <person name="Gaertig J."/>
            <person name="Frankel J."/>
            <person name="Tsao C.-C."/>
            <person name="Gorovsky M.A."/>
            <person name="Keeling P.J."/>
            <person name="Waller R.F."/>
            <person name="Patron N.J."/>
            <person name="Cherry J.M."/>
            <person name="Stover N.A."/>
            <person name="Krieger C.J."/>
            <person name="del Toro C."/>
            <person name="Ryder H.F."/>
            <person name="Williamson S.C."/>
            <person name="Barbeau R.A."/>
            <person name="Hamilton E.P."/>
            <person name="Orias E."/>
        </authorList>
    </citation>
    <scope>NUCLEOTIDE SEQUENCE [LARGE SCALE GENOMIC DNA]</scope>
    <source>
        <strain evidence="6">SB210</strain>
    </source>
</reference>
<gene>
    <name evidence="5" type="ORF">TTHERM_00143839</name>
</gene>
<dbReference type="eggNOG" id="KOG3525">
    <property type="taxonomic scope" value="Eukaryota"/>
</dbReference>
<dbReference type="CDD" id="cd00064">
    <property type="entry name" value="FU"/>
    <property type="match status" value="2"/>
</dbReference>
<dbReference type="PROSITE" id="PS00022">
    <property type="entry name" value="EGF_1"/>
    <property type="match status" value="1"/>
</dbReference>
<feature type="domain" description="EGF-like" evidence="4">
    <location>
        <begin position="434"/>
        <end position="445"/>
    </location>
</feature>
<dbReference type="SMART" id="SM00181">
    <property type="entry name" value="EGF"/>
    <property type="match status" value="7"/>
</dbReference>
<feature type="chain" id="PRO_5002674048" description="EGF-like domain-containing protein" evidence="3">
    <location>
        <begin position="20"/>
        <end position="836"/>
    </location>
</feature>
<dbReference type="PANTHER" id="PTHR15332:SF175">
    <property type="entry name" value="PROPROTEIN CONVERTASE SUBTILISIN_KEXIN TYPE 5-LIKE"/>
    <property type="match status" value="1"/>
</dbReference>
<keyword evidence="3" id="KW-0732">Signal</keyword>
<accession>A4VED4</accession>
<dbReference type="InterPro" id="IPR000742">
    <property type="entry name" value="EGF"/>
</dbReference>
<name>A4VED4_TETTS</name>
<evidence type="ECO:0000256" key="2">
    <source>
        <dbReference type="ARBA" id="ARBA00023180"/>
    </source>
</evidence>
<keyword evidence="1" id="KW-1015">Disulfide bond</keyword>
<dbReference type="HOGENOM" id="CLU_1942339_0_0_1"/>
<keyword evidence="6" id="KW-1185">Reference proteome</keyword>
<dbReference type="PANTHER" id="PTHR15332">
    <property type="entry name" value="PROPROTEIN CONVERTASE SUBTILISIN_KEXIN TYPE 5-LIKE"/>
    <property type="match status" value="1"/>
</dbReference>
<dbReference type="SUPFAM" id="SSF57184">
    <property type="entry name" value="Growth factor receptor domain"/>
    <property type="match status" value="2"/>
</dbReference>
<dbReference type="OrthoDB" id="300641at2759"/>
<evidence type="ECO:0000259" key="4">
    <source>
        <dbReference type="PROSITE" id="PS00022"/>
    </source>
</evidence>
<sequence>MINYCLLLAFIILYQISSSFQLSPSPGPIKIKFQPATPATTIPQTQQDIVNSAIIFFQNLLIMNQQAANYDVLININNSDTTKCVNQMPFTITGASTLPFDGTIYFCNLANAQLNNNFTFKKMVDSVIHGIMKIITFSSAFKIKPSSCTTNCYADDSAYINLQSLFKQIYNKSTFANMPMASYTTPSSYYLWSKQYAYDDLMTDNYSTENKFWSAFNNQILKDIKDSSNNPLFYSVNDQMKQQIITPLLGSDNCQQSNELFCTSSQQNLSCNASLTAKSSCQSIDQTSNSCMVYQTITQGNCLDPQLNKDLAGLISTSGTYEYYGYDSRCFLSDIQDISATVYIQPVRCYKYSCDDSNNVYIYLDQSTNGNQPNIDIVTCTVQMQGSQQLFSNQKYYSKTGITCPKNNANFCQGMPKQCKNYCSSKGVCVNGKCKCVQNYYGDDCSCFQLSQENGKCVQSCSKKMKQANDGSQICVPLCQDGQFFQTATGQCQKCDQNCKTCWEKSSKCDSCDTANGFILFTDNTCKQSYPNQKCQINQYYDGAKCSPCSTSCQSCAINSTFCTSCLSNQFLQNGTCQNCPSNCLACSGIQLCTQCAPNFYLNQLLNECISSCSTGLFAYNSTCVQTCPSGYFGNTTNNTCQQCDPTCLTCTQSSTQCTSCAYYRQLQGTQCVDFCPSNQVWVRKQPGGSNWSFECIACSLQQKCNQCLGSPTYCTDCLPSFYLLDSDCLTVCTSSYYADESQRKCIKCDASCLTCQNSSKNCTSCPQGFYLKGGQCVSSCGSGFVPNNDTQNCDASNKTSDQNSSSSSSSQQSSSRLQLNLLMLLMFTFMLLTVY</sequence>
<dbReference type="RefSeq" id="XP_001470748.2">
    <property type="nucleotide sequence ID" value="XM_001470698.2"/>
</dbReference>
<protein>
    <recommendedName>
        <fullName evidence="4">EGF-like domain-containing protein</fullName>
    </recommendedName>
</protein>
<evidence type="ECO:0000313" key="5">
    <source>
        <dbReference type="EMBL" id="EDK31890.2"/>
    </source>
</evidence>